<dbReference type="EMBL" id="KE747814">
    <property type="protein sequence ID" value="RMZ68186.1"/>
    <property type="molecule type" value="Genomic_DNA"/>
</dbReference>
<keyword evidence="1" id="KW-0732">Signal</keyword>
<feature type="signal peptide" evidence="1">
    <location>
        <begin position="1"/>
        <end position="19"/>
    </location>
</feature>
<dbReference type="PANTHER" id="PTHR15955:SF10">
    <property type="entry name" value="DUF1115 DOMAIN PROTEIN (AFU_ORTHOLOGUE AFUA_5G14750)"/>
    <property type="match status" value="1"/>
</dbReference>
<evidence type="ECO:0000313" key="3">
    <source>
        <dbReference type="EMBL" id="RMZ68186.1"/>
    </source>
</evidence>
<dbReference type="CDD" id="cd24163">
    <property type="entry name" value="RWDD2_C"/>
    <property type="match status" value="1"/>
</dbReference>
<reference evidence="3 4" key="1">
    <citation type="journal article" date="2014" name="PLoS ONE">
        <title>De novo Genome Assembly of the Fungal Plant Pathogen Pyrenophora semeniperda.</title>
        <authorList>
            <person name="Soliai M.M."/>
            <person name="Meyer S.E."/>
            <person name="Udall J.A."/>
            <person name="Elzinga D.E."/>
            <person name="Hermansen R.A."/>
            <person name="Bodily P.M."/>
            <person name="Hart A.A."/>
            <person name="Coleman C.E."/>
        </authorList>
    </citation>
    <scope>NUCLEOTIDE SEQUENCE [LARGE SCALE GENOMIC DNA]</scope>
    <source>
        <strain evidence="3 4">CCB06</strain>
        <tissue evidence="3">Mycelium</tissue>
    </source>
</reference>
<keyword evidence="4" id="KW-1185">Reference proteome</keyword>
<dbReference type="OrthoDB" id="432412at2759"/>
<evidence type="ECO:0000259" key="2">
    <source>
        <dbReference type="Pfam" id="PF06544"/>
    </source>
</evidence>
<dbReference type="Pfam" id="PF06544">
    <property type="entry name" value="Prp3_C"/>
    <property type="match status" value="1"/>
</dbReference>
<dbReference type="Proteomes" id="UP000265663">
    <property type="component" value="Unassembled WGS sequence"/>
</dbReference>
<dbReference type="InterPro" id="IPR016135">
    <property type="entry name" value="UBQ-conjugating_enzyme/RWD"/>
</dbReference>
<accession>A0A3M7M147</accession>
<proteinExistence type="predicted"/>
<dbReference type="InterPro" id="IPR059181">
    <property type="entry name" value="RWDD2A-B_C"/>
</dbReference>
<dbReference type="Gene3D" id="3.10.110.10">
    <property type="entry name" value="Ubiquitin Conjugating Enzyme"/>
    <property type="match status" value="1"/>
</dbReference>
<dbReference type="Gene3D" id="2.40.160.20">
    <property type="match status" value="1"/>
</dbReference>
<dbReference type="Pfam" id="PF11578">
    <property type="entry name" value="DUF3237"/>
    <property type="match status" value="1"/>
</dbReference>
<dbReference type="PANTHER" id="PTHR15955">
    <property type="entry name" value="RWD DOMAIN CONTAINING PROTEIN 2"/>
    <property type="match status" value="1"/>
</dbReference>
<dbReference type="AlphaFoldDB" id="A0A3M7M147"/>
<organism evidence="3 4">
    <name type="scientific">Pyrenophora seminiperda CCB06</name>
    <dbReference type="NCBI Taxonomy" id="1302712"/>
    <lineage>
        <taxon>Eukaryota</taxon>
        <taxon>Fungi</taxon>
        <taxon>Dikarya</taxon>
        <taxon>Ascomycota</taxon>
        <taxon>Pezizomycotina</taxon>
        <taxon>Dothideomycetes</taxon>
        <taxon>Pleosporomycetidae</taxon>
        <taxon>Pleosporales</taxon>
        <taxon>Pleosporineae</taxon>
        <taxon>Pleosporaceae</taxon>
        <taxon>Pyrenophora</taxon>
    </lineage>
</organism>
<dbReference type="SUPFAM" id="SSF54495">
    <property type="entry name" value="UBC-like"/>
    <property type="match status" value="1"/>
</dbReference>
<sequence length="462" mass="51481">MRLFNALTALTTISTFTMAQQAPAPPVMTLIYSMEAKLGERFSLGSVPNGQERIVIPIVGGTFKGPKLSGKVLNLGADWRLTDAQGAIRPDARYNIQTDDGTYIYVMTEGLPPGADGRTMLRGKFETSTNGTAAWLNDVAAVGVLTRNGTESVLIDMWQNINLKMLDQQQWQLLPPELIELQIGQIDLLLAMYPEEIILDERSQQILEIFRGTNSERSHAVVKATPSISVNLDLPISISEEESISPQTLRLDLGVPFAYNGEQPPSDPPEVKVRIQQPHWMSRAATAQLTSELPEDEDLLGTIEHIREAAAAYLAEAQKQEKHTVPTSEDTGPLVRVWFYFPSISTRSKRDDFIIHAPSYQLTGFLYAGKPGLLCVEGGSQSIDDYMKFIKTESWGDIPAHHKKVSERHREKCEKRVFADMTEITDSVGERRGQRANRGDMKAIEEWLVERGLGDAFIKVLM</sequence>
<gene>
    <name evidence="3" type="ORF">GMOD_00004392</name>
</gene>
<feature type="domain" description="Small nuclear ribonucleoprotein Prp3 C-terminal" evidence="2">
    <location>
        <begin position="338"/>
        <end position="414"/>
    </location>
</feature>
<dbReference type="InterPro" id="IPR017359">
    <property type="entry name" value="Phi-like"/>
</dbReference>
<evidence type="ECO:0000313" key="4">
    <source>
        <dbReference type="Proteomes" id="UP000265663"/>
    </source>
</evidence>
<protein>
    <recommendedName>
        <fullName evidence="2">Small nuclear ribonucleoprotein Prp3 C-terminal domain-containing protein</fullName>
    </recommendedName>
</protein>
<feature type="chain" id="PRO_5017948525" description="Small nuclear ribonucleoprotein Prp3 C-terminal domain-containing protein" evidence="1">
    <location>
        <begin position="20"/>
        <end position="462"/>
    </location>
</feature>
<dbReference type="InterPro" id="IPR010541">
    <property type="entry name" value="Prp3_C"/>
</dbReference>
<name>A0A3M7M147_9PLEO</name>
<evidence type="ECO:0000256" key="1">
    <source>
        <dbReference type="SAM" id="SignalP"/>
    </source>
</evidence>